<proteinExistence type="predicted"/>
<protein>
    <submittedName>
        <fullName evidence="2">Uncharacterized protein LOC101501605</fullName>
    </submittedName>
</protein>
<dbReference type="STRING" id="3827.A0A1S2Y9D0"/>
<dbReference type="PANTHER" id="PTHR35097">
    <property type="entry name" value="GDSL ESTERASE/LIPASE"/>
    <property type="match status" value="1"/>
</dbReference>
<reference evidence="2" key="2">
    <citation type="submission" date="2025-08" db="UniProtKB">
        <authorList>
            <consortium name="RefSeq"/>
        </authorList>
    </citation>
    <scope>IDENTIFICATION</scope>
    <source>
        <tissue evidence="2">Etiolated seedlings</tissue>
    </source>
</reference>
<dbReference type="GeneID" id="101501605"/>
<evidence type="ECO:0000313" key="2">
    <source>
        <dbReference type="RefSeq" id="XP_004500925.1"/>
    </source>
</evidence>
<gene>
    <name evidence="2" type="primary">LOC101501605</name>
</gene>
<dbReference type="PANTHER" id="PTHR35097:SF1">
    <property type="entry name" value="GDSL ESTERASE_LIPASE"/>
    <property type="match status" value="1"/>
</dbReference>
<accession>A0A1S2Y9D0</accession>
<reference evidence="1" key="1">
    <citation type="journal article" date="2013" name="Nat. Biotechnol.">
        <title>Draft genome sequence of chickpea (Cicer arietinum) provides a resource for trait improvement.</title>
        <authorList>
            <person name="Varshney R.K."/>
            <person name="Song C."/>
            <person name="Saxena R.K."/>
            <person name="Azam S."/>
            <person name="Yu S."/>
            <person name="Sharpe A.G."/>
            <person name="Cannon S."/>
            <person name="Baek J."/>
            <person name="Rosen B.D."/>
            <person name="Tar'an B."/>
            <person name="Millan T."/>
            <person name="Zhang X."/>
            <person name="Ramsay L.D."/>
            <person name="Iwata A."/>
            <person name="Wang Y."/>
            <person name="Nelson W."/>
            <person name="Farmer A.D."/>
            <person name="Gaur P.M."/>
            <person name="Soderlund C."/>
            <person name="Penmetsa R.V."/>
            <person name="Xu C."/>
            <person name="Bharti A.K."/>
            <person name="He W."/>
            <person name="Winter P."/>
            <person name="Zhao S."/>
            <person name="Hane J.K."/>
            <person name="Carrasquilla-Garcia N."/>
            <person name="Condie J.A."/>
            <person name="Upadhyaya H.D."/>
            <person name="Luo M.C."/>
            <person name="Thudi M."/>
            <person name="Gowda C.L."/>
            <person name="Singh N.P."/>
            <person name="Lichtenzveig J."/>
            <person name="Gali K.K."/>
            <person name="Rubio J."/>
            <person name="Nadarajan N."/>
            <person name="Dolezel J."/>
            <person name="Bansal K.C."/>
            <person name="Xu X."/>
            <person name="Edwards D."/>
            <person name="Zhang G."/>
            <person name="Kahl G."/>
            <person name="Gil J."/>
            <person name="Singh K.B."/>
            <person name="Datta S.K."/>
            <person name="Jackson S.A."/>
            <person name="Wang J."/>
            <person name="Cook D.R."/>
        </authorList>
    </citation>
    <scope>NUCLEOTIDE SEQUENCE [LARGE SCALE GENOMIC DNA]</scope>
    <source>
        <strain evidence="1">cv. CDC Frontier</strain>
    </source>
</reference>
<dbReference type="KEGG" id="cam:101501605"/>
<dbReference type="Proteomes" id="UP000087171">
    <property type="component" value="Chromosome Ca5"/>
</dbReference>
<organism evidence="1 2">
    <name type="scientific">Cicer arietinum</name>
    <name type="common">Chickpea</name>
    <name type="synonym">Garbanzo</name>
    <dbReference type="NCBI Taxonomy" id="3827"/>
    <lineage>
        <taxon>Eukaryota</taxon>
        <taxon>Viridiplantae</taxon>
        <taxon>Streptophyta</taxon>
        <taxon>Embryophyta</taxon>
        <taxon>Tracheophyta</taxon>
        <taxon>Spermatophyta</taxon>
        <taxon>Magnoliopsida</taxon>
        <taxon>eudicotyledons</taxon>
        <taxon>Gunneridae</taxon>
        <taxon>Pentapetalae</taxon>
        <taxon>rosids</taxon>
        <taxon>fabids</taxon>
        <taxon>Fabales</taxon>
        <taxon>Fabaceae</taxon>
        <taxon>Papilionoideae</taxon>
        <taxon>50 kb inversion clade</taxon>
        <taxon>NPAAA clade</taxon>
        <taxon>Hologalegina</taxon>
        <taxon>IRL clade</taxon>
        <taxon>Cicereae</taxon>
        <taxon>Cicer</taxon>
    </lineage>
</organism>
<dbReference type="RefSeq" id="XP_004500925.1">
    <property type="nucleotide sequence ID" value="XM_004500868.3"/>
</dbReference>
<evidence type="ECO:0000313" key="1">
    <source>
        <dbReference type="Proteomes" id="UP000087171"/>
    </source>
</evidence>
<sequence length="415" mass="45274">MDSVGDQFKAFAKSGQHFLDAIFRRRNPIEILKRLQREAFSDLMKLRDRQEKVERMLSFYKSSKGGPFQETITHVRGQMDFMGALLIMGDFNQPNLDIINRSGIKTGIDSRIAFETSIGKESALAAEFVATPKGKEHPSFDVLEMPLSLAKLSYTVNVNDWLSLMAVPVGAQCRDVAVGSNSFDQPGKGLTDFSSFGPPLLNLLNGSAIGVAVRKSCFIASLAQFVAGLGMPSGSNTMENRYSTFGQLVCQFRRGTKLSVLGVHQLPLLSKQLRKFGAFTIPIVLSDQHEMSETEPETSPFIGARTQVAAGSTAIVLESELDGFTKLGGWVEMNTVNPKSVQWAVTMSDVSEDSFGWGMSLGGIVGDSATADHFQAESYVKFNMGDKFCLKPGLAYATDGNSKIAALMLRSNWSL</sequence>
<dbReference type="OrthoDB" id="2017825at2759"/>
<dbReference type="AlphaFoldDB" id="A0A1S2Y9D0"/>
<dbReference type="eggNOG" id="ENOG502QPNU">
    <property type="taxonomic scope" value="Eukaryota"/>
</dbReference>
<keyword evidence="1" id="KW-1185">Reference proteome</keyword>
<name>A0A1S2Y9D0_CICAR</name>
<dbReference type="PaxDb" id="3827-XP_004500925.1"/>